<dbReference type="PANTHER" id="PTHR11761:SF3">
    <property type="entry name" value="LARGE RIBOSOMAL SUBUNIT PROTEIN UL14M"/>
    <property type="match status" value="1"/>
</dbReference>
<comment type="subunit">
    <text evidence="3">Part of the 50S ribosomal subunit. Forms a cluster with proteins L3 and L19. In the 70S ribosome, L14 and L19 interact and together make contacts with the 16S rRNA in bridges B5 and B8.</text>
</comment>
<dbReference type="PROSITE" id="PS00049">
    <property type="entry name" value="RIBOSOMAL_L14"/>
    <property type="match status" value="1"/>
</dbReference>
<dbReference type="PANTHER" id="PTHR11761">
    <property type="entry name" value="50S/60S RIBOSOMAL PROTEIN L14/L23"/>
    <property type="match status" value="1"/>
</dbReference>
<dbReference type="NCBIfam" id="TIGR01067">
    <property type="entry name" value="rplN_bact"/>
    <property type="match status" value="1"/>
</dbReference>
<dbReference type="EMBL" id="MHIY01000007">
    <property type="protein sequence ID" value="OGY60166.1"/>
    <property type="molecule type" value="Genomic_DNA"/>
</dbReference>
<evidence type="ECO:0000313" key="6">
    <source>
        <dbReference type="EMBL" id="OGY60166.1"/>
    </source>
</evidence>
<evidence type="ECO:0000256" key="3">
    <source>
        <dbReference type="HAMAP-Rule" id="MF_01367"/>
    </source>
</evidence>
<dbReference type="GO" id="GO:0022625">
    <property type="term" value="C:cytosolic large ribosomal subunit"/>
    <property type="evidence" value="ECO:0007669"/>
    <property type="project" value="TreeGrafter"/>
</dbReference>
<organism evidence="6 7">
    <name type="scientific">Candidatus Colwellbacteria bacterium RIFCSPLOWO2_01_FULL_48_10</name>
    <dbReference type="NCBI Taxonomy" id="1797690"/>
    <lineage>
        <taxon>Bacteria</taxon>
        <taxon>Candidatus Colwelliibacteriota</taxon>
    </lineage>
</organism>
<keyword evidence="1 3" id="KW-0689">Ribosomal protein</keyword>
<dbReference type="InterPro" id="IPR019972">
    <property type="entry name" value="Ribosomal_uL14_CS"/>
</dbReference>
<sequence length="124" mass="13731">MIQERAILKVADNSGAKTVRCFRVLGGSRRRYARLGDVIVASVQVAEPRGAVKKKDVVKAVVVRTRNPIRRPDGSYVRFDDNAVVLIDNQENKEPKATRVFGPMPRELKAKGFGSIISLAEEIV</sequence>
<accession>A0A1G1Z7Y6</accession>
<dbReference type="GO" id="GO:0003735">
    <property type="term" value="F:structural constituent of ribosome"/>
    <property type="evidence" value="ECO:0007669"/>
    <property type="project" value="InterPro"/>
</dbReference>
<evidence type="ECO:0000313" key="7">
    <source>
        <dbReference type="Proteomes" id="UP000178744"/>
    </source>
</evidence>
<evidence type="ECO:0000256" key="4">
    <source>
        <dbReference type="RuleBase" id="RU003949"/>
    </source>
</evidence>
<evidence type="ECO:0000256" key="1">
    <source>
        <dbReference type="ARBA" id="ARBA00022980"/>
    </source>
</evidence>
<evidence type="ECO:0000256" key="2">
    <source>
        <dbReference type="ARBA" id="ARBA00023274"/>
    </source>
</evidence>
<dbReference type="GO" id="GO:0070180">
    <property type="term" value="F:large ribosomal subunit rRNA binding"/>
    <property type="evidence" value="ECO:0007669"/>
    <property type="project" value="TreeGrafter"/>
</dbReference>
<evidence type="ECO:0000256" key="5">
    <source>
        <dbReference type="RuleBase" id="RU003950"/>
    </source>
</evidence>
<dbReference type="GO" id="GO:0006412">
    <property type="term" value="P:translation"/>
    <property type="evidence" value="ECO:0007669"/>
    <property type="project" value="UniProtKB-UniRule"/>
</dbReference>
<dbReference type="Gene3D" id="2.40.150.20">
    <property type="entry name" value="Ribosomal protein L14"/>
    <property type="match status" value="1"/>
</dbReference>
<dbReference type="Proteomes" id="UP000178744">
    <property type="component" value="Unassembled WGS sequence"/>
</dbReference>
<dbReference type="Pfam" id="PF00238">
    <property type="entry name" value="Ribosomal_L14"/>
    <property type="match status" value="1"/>
</dbReference>
<dbReference type="SMART" id="SM01374">
    <property type="entry name" value="Ribosomal_L14"/>
    <property type="match status" value="1"/>
</dbReference>
<name>A0A1G1Z7Y6_9BACT</name>
<dbReference type="AlphaFoldDB" id="A0A1G1Z7Y6"/>
<keyword evidence="3 5" id="KW-0694">RNA-binding</keyword>
<dbReference type="CDD" id="cd00337">
    <property type="entry name" value="Ribosomal_uL14"/>
    <property type="match status" value="1"/>
</dbReference>
<keyword evidence="2 3" id="KW-0687">Ribonucleoprotein</keyword>
<dbReference type="HAMAP" id="MF_01367">
    <property type="entry name" value="Ribosomal_uL14"/>
    <property type="match status" value="1"/>
</dbReference>
<dbReference type="STRING" id="1797690.A3B23_00105"/>
<keyword evidence="3 5" id="KW-0699">rRNA-binding</keyword>
<comment type="function">
    <text evidence="3 5">Binds to 23S rRNA. Forms part of two intersubunit bridges in the 70S ribosome.</text>
</comment>
<gene>
    <name evidence="3" type="primary">rplN</name>
    <name evidence="6" type="ORF">A3B23_00105</name>
</gene>
<dbReference type="InterPro" id="IPR005745">
    <property type="entry name" value="Ribosomal_uL14_bac-type"/>
</dbReference>
<proteinExistence type="inferred from homology"/>
<dbReference type="InterPro" id="IPR000218">
    <property type="entry name" value="Ribosomal_uL14"/>
</dbReference>
<protein>
    <recommendedName>
        <fullName evidence="3">Large ribosomal subunit protein uL14</fullName>
    </recommendedName>
</protein>
<comment type="caution">
    <text evidence="6">The sequence shown here is derived from an EMBL/GenBank/DDBJ whole genome shotgun (WGS) entry which is preliminary data.</text>
</comment>
<comment type="similarity">
    <text evidence="3 4">Belongs to the universal ribosomal protein uL14 family.</text>
</comment>
<dbReference type="InterPro" id="IPR036853">
    <property type="entry name" value="Ribosomal_uL14_sf"/>
</dbReference>
<reference evidence="6 7" key="1">
    <citation type="journal article" date="2016" name="Nat. Commun.">
        <title>Thousands of microbial genomes shed light on interconnected biogeochemical processes in an aquifer system.</title>
        <authorList>
            <person name="Anantharaman K."/>
            <person name="Brown C.T."/>
            <person name="Hug L.A."/>
            <person name="Sharon I."/>
            <person name="Castelle C.J."/>
            <person name="Probst A.J."/>
            <person name="Thomas B.C."/>
            <person name="Singh A."/>
            <person name="Wilkins M.J."/>
            <person name="Karaoz U."/>
            <person name="Brodie E.L."/>
            <person name="Williams K.H."/>
            <person name="Hubbard S.S."/>
            <person name="Banfield J.F."/>
        </authorList>
    </citation>
    <scope>NUCLEOTIDE SEQUENCE [LARGE SCALE GENOMIC DNA]</scope>
</reference>
<dbReference type="SUPFAM" id="SSF50193">
    <property type="entry name" value="Ribosomal protein L14"/>
    <property type="match status" value="1"/>
</dbReference>